<feature type="compositionally biased region" description="Basic and acidic residues" evidence="1">
    <location>
        <begin position="80"/>
        <end position="95"/>
    </location>
</feature>
<evidence type="ECO:0000313" key="2">
    <source>
        <dbReference type="EMBL" id="TNN59140.1"/>
    </source>
</evidence>
<comment type="caution">
    <text evidence="2">The sequence shown here is derived from an EMBL/GenBank/DDBJ whole genome shotgun (WGS) entry which is preliminary data.</text>
</comment>
<dbReference type="Proteomes" id="UP000314294">
    <property type="component" value="Unassembled WGS sequence"/>
</dbReference>
<protein>
    <submittedName>
        <fullName evidence="2">Uncharacterized protein</fullName>
    </submittedName>
</protein>
<reference evidence="2 3" key="1">
    <citation type="submission" date="2019-03" db="EMBL/GenBank/DDBJ databases">
        <title>First draft genome of Liparis tanakae, snailfish: a comprehensive survey of snailfish specific genes.</title>
        <authorList>
            <person name="Kim W."/>
            <person name="Song I."/>
            <person name="Jeong J.-H."/>
            <person name="Kim D."/>
            <person name="Kim S."/>
            <person name="Ryu S."/>
            <person name="Song J.Y."/>
            <person name="Lee S.K."/>
        </authorList>
    </citation>
    <scope>NUCLEOTIDE SEQUENCE [LARGE SCALE GENOMIC DNA]</scope>
    <source>
        <tissue evidence="2">Muscle</tissue>
    </source>
</reference>
<evidence type="ECO:0000313" key="3">
    <source>
        <dbReference type="Proteomes" id="UP000314294"/>
    </source>
</evidence>
<sequence>MPDEQRAVHGMDTEQHVRSFIPLFEQHVHLVLHGCQRELCSLRLPRSCCRNTSIAKVKCSSLLLSQWTVKRPPGSSSSTELREEMEGSRGMSERKMTRFQAELNRQRPRFLNWLHDVMCAGRTCGGVDAGRDVEVAERVGVRPVAAAPLVAVVPALMVRQAAGQGGLRGVPVTRAPQVSLEVQL</sequence>
<organism evidence="2 3">
    <name type="scientific">Liparis tanakae</name>
    <name type="common">Tanaka's snailfish</name>
    <dbReference type="NCBI Taxonomy" id="230148"/>
    <lineage>
        <taxon>Eukaryota</taxon>
        <taxon>Metazoa</taxon>
        <taxon>Chordata</taxon>
        <taxon>Craniata</taxon>
        <taxon>Vertebrata</taxon>
        <taxon>Euteleostomi</taxon>
        <taxon>Actinopterygii</taxon>
        <taxon>Neopterygii</taxon>
        <taxon>Teleostei</taxon>
        <taxon>Neoteleostei</taxon>
        <taxon>Acanthomorphata</taxon>
        <taxon>Eupercaria</taxon>
        <taxon>Perciformes</taxon>
        <taxon>Cottioidei</taxon>
        <taxon>Cottales</taxon>
        <taxon>Liparidae</taxon>
        <taxon>Liparis</taxon>
    </lineage>
</organism>
<evidence type="ECO:0000256" key="1">
    <source>
        <dbReference type="SAM" id="MobiDB-lite"/>
    </source>
</evidence>
<dbReference type="AlphaFoldDB" id="A0A4Z2H107"/>
<accession>A0A4Z2H107</accession>
<name>A0A4Z2H107_9TELE</name>
<gene>
    <name evidence="2" type="ORF">EYF80_030674</name>
</gene>
<dbReference type="EMBL" id="SRLO01000363">
    <property type="protein sequence ID" value="TNN59140.1"/>
    <property type="molecule type" value="Genomic_DNA"/>
</dbReference>
<feature type="region of interest" description="Disordered" evidence="1">
    <location>
        <begin position="71"/>
        <end position="95"/>
    </location>
</feature>
<proteinExistence type="predicted"/>
<keyword evidence="3" id="KW-1185">Reference proteome</keyword>